<sequence length="763" mass="84235">MLQTPRKSGRPRKYATKAGKARRDVIARRERRRLQKSSAAQPGRQFVMYAAPQTQKTTLSPSVDQSRPLSLDRLTCLADAAGTLALFTAAPHRFSGSARIASENKATSVAPWLGSINVLGPNVFASYVSPYAPRSPSNQESPNIESGIEALCPLEVPPEGQQHNASASSSNEPVQCGDNLTATQEDDNEDDNIEIISSSGSQVGRAATVGVGAVHYDDDNTMETVHTTPSDLIDKSGDLNTAGLSTDRSAGENPDDDGTKINAQGASEGGNFDVEFAPEEDFRTETESASGSDVSCQYGCATEDDQADTVEGNPLLAKAFLESTWSRLCDCEHEQHQRPQDPEVLSLKEMARYWQDLGVPDAVGPLRVGRRGPEQGHSTHLEWCQILSGGERRPCLCFKKSQHANPRLQRTWDVDSIICYSSCLSINRGLYVSYFPQVSRNIHSSVHVHCHGKPLHTIPHLRLGSGRQSPQFGVYIFFPGITHVNRTTSYLTNDERRLWIDELLLPAIRSLCPPDVIQHHPRSYNDAESKAHSRRREACSGAMRHDIDMHHYLPQKYLEPIWRHIMAASGSTSPNLAMFRDMFIVLSAKNIKLEARASTFQGCRNKTIAHLRKVLDWSKADLLNTWIDVGLEDTAVSAGETLIWKSRCLQSWISSIKHDVGSPRIASEAFNWNLTDQAGSARVETRASHPLRAGGIAYAQRYNVNKDLFATVAKRDHDLFSEPYLEGMVCPPSLLDAWIVAARQDRNAGAATTARSKPQIKRL</sequence>
<dbReference type="OrthoDB" id="5369347at2759"/>
<feature type="compositionally biased region" description="Polar residues" evidence="1">
    <location>
        <begin position="238"/>
        <end position="248"/>
    </location>
</feature>
<dbReference type="Proteomes" id="UP000078397">
    <property type="component" value="Unassembled WGS sequence"/>
</dbReference>
<feature type="region of interest" description="Disordered" evidence="1">
    <location>
        <begin position="156"/>
        <end position="190"/>
    </location>
</feature>
<evidence type="ECO:0000313" key="3">
    <source>
        <dbReference type="Proteomes" id="UP000078397"/>
    </source>
</evidence>
<dbReference type="RefSeq" id="XP_022284000.1">
    <property type="nucleotide sequence ID" value="XM_022428819.1"/>
</dbReference>
<dbReference type="AlphaFoldDB" id="A0A179F1E2"/>
<organism evidence="2 3">
    <name type="scientific">Pochonia chlamydosporia 170</name>
    <dbReference type="NCBI Taxonomy" id="1380566"/>
    <lineage>
        <taxon>Eukaryota</taxon>
        <taxon>Fungi</taxon>
        <taxon>Dikarya</taxon>
        <taxon>Ascomycota</taxon>
        <taxon>Pezizomycotina</taxon>
        <taxon>Sordariomycetes</taxon>
        <taxon>Hypocreomycetidae</taxon>
        <taxon>Hypocreales</taxon>
        <taxon>Clavicipitaceae</taxon>
        <taxon>Pochonia</taxon>
    </lineage>
</organism>
<feature type="compositionally biased region" description="Polar residues" evidence="1">
    <location>
        <begin position="161"/>
        <end position="183"/>
    </location>
</feature>
<dbReference type="EMBL" id="LSBJ02000012">
    <property type="protein sequence ID" value="OAQ59070.2"/>
    <property type="molecule type" value="Genomic_DNA"/>
</dbReference>
<evidence type="ECO:0000313" key="2">
    <source>
        <dbReference type="EMBL" id="OAQ59070.2"/>
    </source>
</evidence>
<name>A0A179F1E2_METCM</name>
<gene>
    <name evidence="2" type="ORF">VFPPC_12278</name>
</gene>
<feature type="region of interest" description="Disordered" evidence="1">
    <location>
        <begin position="1"/>
        <end position="44"/>
    </location>
</feature>
<feature type="region of interest" description="Disordered" evidence="1">
    <location>
        <begin position="220"/>
        <end position="273"/>
    </location>
</feature>
<dbReference type="GeneID" id="28854201"/>
<dbReference type="KEGG" id="pchm:VFPPC_12278"/>
<accession>A0A179F1E2</accession>
<reference evidence="2 3" key="1">
    <citation type="journal article" date="2016" name="PLoS Pathog.">
        <title>Biosynthesis of antibiotic leucinostatins in bio-control fungus Purpureocillium lilacinum and their inhibition on phytophthora revealed by genome mining.</title>
        <authorList>
            <person name="Wang G."/>
            <person name="Liu Z."/>
            <person name="Lin R."/>
            <person name="Li E."/>
            <person name="Mao Z."/>
            <person name="Ling J."/>
            <person name="Yang Y."/>
            <person name="Yin W.B."/>
            <person name="Xie B."/>
        </authorList>
    </citation>
    <scope>NUCLEOTIDE SEQUENCE [LARGE SCALE GENOMIC DNA]</scope>
    <source>
        <strain evidence="2">170</strain>
    </source>
</reference>
<comment type="caution">
    <text evidence="2">The sequence shown here is derived from an EMBL/GenBank/DDBJ whole genome shotgun (WGS) entry which is preliminary data.</text>
</comment>
<keyword evidence="3" id="KW-1185">Reference proteome</keyword>
<protein>
    <submittedName>
        <fullName evidence="2">Uncharacterized protein</fullName>
    </submittedName>
</protein>
<dbReference type="STRING" id="1380566.A0A179F1E2"/>
<evidence type="ECO:0000256" key="1">
    <source>
        <dbReference type="SAM" id="MobiDB-lite"/>
    </source>
</evidence>
<proteinExistence type="predicted"/>